<dbReference type="GO" id="GO:0031416">
    <property type="term" value="C:NatB complex"/>
    <property type="evidence" value="ECO:0007669"/>
    <property type="project" value="TreeGrafter"/>
</dbReference>
<proteinExistence type="inferred from homology"/>
<dbReference type="AlphaFoldDB" id="A0A168PI97"/>
<keyword evidence="3" id="KW-1185">Reference proteome</keyword>
<comment type="similarity">
    <text evidence="1">Belongs to the MDM20/NAA25 family.</text>
</comment>
<dbReference type="EMBL" id="AMYB01000001">
    <property type="protein sequence ID" value="OAD07774.1"/>
    <property type="molecule type" value="Genomic_DNA"/>
</dbReference>
<dbReference type="InterPro" id="IPR019183">
    <property type="entry name" value="NAA25_NatB_aux_su"/>
</dbReference>
<protein>
    <submittedName>
        <fullName evidence="2">Uncharacterized protein</fullName>
    </submittedName>
</protein>
<accession>A0A168PI97</accession>
<comment type="caution">
    <text evidence="2">The sequence shown here is derived from an EMBL/GenBank/DDBJ whole genome shotgun (WGS) entry which is preliminary data.</text>
</comment>
<dbReference type="Pfam" id="PF09797">
    <property type="entry name" value="NatB_MDM20"/>
    <property type="match status" value="1"/>
</dbReference>
<organism evidence="2 3">
    <name type="scientific">Mucor lusitanicus CBS 277.49</name>
    <dbReference type="NCBI Taxonomy" id="747725"/>
    <lineage>
        <taxon>Eukaryota</taxon>
        <taxon>Fungi</taxon>
        <taxon>Fungi incertae sedis</taxon>
        <taxon>Mucoromycota</taxon>
        <taxon>Mucoromycotina</taxon>
        <taxon>Mucoromycetes</taxon>
        <taxon>Mucorales</taxon>
        <taxon>Mucorineae</taxon>
        <taxon>Mucoraceae</taxon>
        <taxon>Mucor</taxon>
    </lineage>
</organism>
<evidence type="ECO:0000313" key="2">
    <source>
        <dbReference type="EMBL" id="OAD07774.1"/>
    </source>
</evidence>
<dbReference type="Gene3D" id="1.25.40.1040">
    <property type="match status" value="1"/>
</dbReference>
<name>A0A168PI97_MUCCL</name>
<dbReference type="InterPro" id="IPR011990">
    <property type="entry name" value="TPR-like_helical_dom_sf"/>
</dbReference>
<sequence>MSSMDYATEKKLRPLYEALDEGQNKLALQHCTKLLKKSPDWPLAKALKALVLVRTGKDEEAFELCEQVKKVIPTDEATLQAVTMALKELGKHSVIVELYENAANQQPKNEEFGNHWFMAMVRNNDFKGQQAAAVKLHRVFKQNKYLFWAIMSLALQGSSGNQLSYVLAERMMAKAMEENRLEEVEHMRLYLLILMDQKKNEQALGLLLDTPLGQKSLRDPEVRQIKSELLRENKRWDLVLAMSQEALEKENADDWFHWLAYFEAMNALMDQEGVIANAEKLVADSQKAVLESKLLKRGPFLAELDLDSRLYKIGKRDEKVFLEHIVSYFSRFGSKNCAFEDLQSYVSMLNAETSHALMESLKQTIEPASEKAGKIKNVHKNVNIRKLEHFLGLHDVSDKKKALATVDELWNEYQEALPLGEGLEKTEMQYGDEFVILASHILLDLYHQEQKASFLMQAVCLLETALIKSIHNFQIKLVLVRMYTMMGVFKRPFEIYRTMEIKQIQFDTMLHYFTDRFASLGCVDQLESLLHDGLSIYKSNEVETPEMLVKAYQYGTFSKIQEFIEFRRRLDTSLQHAISRAEIMRLDYIHSSFQTKYAVQFFQEQDVSDIAYNDAFIAARSDNRDFNVFLNCNAQNKPTAEEKSKPCASTNAVWAQIISYILNILSIACETKESGRNLATVVDEFKALLERETVKENITEPEYALARYVADLSNALVAIRASKDAAPSLKSATEILDNQGKFSKVDAFSEDTLSWSTFHQLSTCLEAFNYGTILTEMMNRALGLNSKDAKRKAAEKAKTDPLMASFVDLQTSIKKSLQNIQTIARNGKELFRGQLQKKICKEISDSEDTLACLKSRDMQNVMQNHVKAMISSWSLSASHLSDEIDRRVQKL</sequence>
<dbReference type="VEuPathDB" id="FungiDB:MUCCIDRAFT_104714"/>
<evidence type="ECO:0000256" key="1">
    <source>
        <dbReference type="ARBA" id="ARBA00006298"/>
    </source>
</evidence>
<reference evidence="2 3" key="1">
    <citation type="submission" date="2015-06" db="EMBL/GenBank/DDBJ databases">
        <title>Expansion of signal transduction pathways in fungi by whole-genome duplication.</title>
        <authorList>
            <consortium name="DOE Joint Genome Institute"/>
            <person name="Corrochano L.M."/>
            <person name="Kuo A."/>
            <person name="Marcet-Houben M."/>
            <person name="Polaino S."/>
            <person name="Salamov A."/>
            <person name="Villalobos J.M."/>
            <person name="Alvarez M.I."/>
            <person name="Avalos J."/>
            <person name="Benito E.P."/>
            <person name="Benoit I."/>
            <person name="Burger G."/>
            <person name="Camino L.P."/>
            <person name="Canovas D."/>
            <person name="Cerda-Olmedo E."/>
            <person name="Cheng J.-F."/>
            <person name="Dominguez A."/>
            <person name="Elias M."/>
            <person name="Eslava A.P."/>
            <person name="Glaser F."/>
            <person name="Grimwood J."/>
            <person name="Gutierrez G."/>
            <person name="Heitman J."/>
            <person name="Henrissat B."/>
            <person name="Iturriaga E.A."/>
            <person name="Lang B.F."/>
            <person name="Lavin J.L."/>
            <person name="Lee S."/>
            <person name="Li W."/>
            <person name="Lindquist E."/>
            <person name="Lopez-Garcia S."/>
            <person name="Luque E.M."/>
            <person name="Marcos A.T."/>
            <person name="Martin J."/>
            <person name="Mccluskey K."/>
            <person name="Medina H.R."/>
            <person name="Miralles-Duran A."/>
            <person name="Miyazaki A."/>
            <person name="Munoz-Torres E."/>
            <person name="Oguiza J.A."/>
            <person name="Ohm R."/>
            <person name="Olmedo M."/>
            <person name="Orejas M."/>
            <person name="Ortiz-Castellanos L."/>
            <person name="Pisabarro A.G."/>
            <person name="Rodriguez-Romero J."/>
            <person name="Ruiz-Herrera J."/>
            <person name="Ruiz-Vazquez R."/>
            <person name="Sanz C."/>
            <person name="Schackwitz W."/>
            <person name="Schmutz J."/>
            <person name="Shahriari M."/>
            <person name="Shelest E."/>
            <person name="Silva-Franco F."/>
            <person name="Soanes D."/>
            <person name="Syed K."/>
            <person name="Tagua V.G."/>
            <person name="Talbot N.J."/>
            <person name="Thon M."/>
            <person name="De Vries R.P."/>
            <person name="Wiebenga A."/>
            <person name="Yadav J.S."/>
            <person name="Braun E.L."/>
            <person name="Baker S."/>
            <person name="Garre V."/>
            <person name="Horwitz B."/>
            <person name="Torres-Martinez S."/>
            <person name="Idnurm A."/>
            <person name="Herrera-Estrella A."/>
            <person name="Gabaldon T."/>
            <person name="Grigoriev I.V."/>
        </authorList>
    </citation>
    <scope>NUCLEOTIDE SEQUENCE [LARGE SCALE GENOMIC DNA]</scope>
    <source>
        <strain evidence="2 3">CBS 277.49</strain>
    </source>
</reference>
<gene>
    <name evidence="2" type="ORF">MUCCIDRAFT_104714</name>
</gene>
<dbReference type="OrthoDB" id="1874341at2759"/>
<dbReference type="STRING" id="747725.A0A168PI97"/>
<dbReference type="SUPFAM" id="SSF48452">
    <property type="entry name" value="TPR-like"/>
    <property type="match status" value="1"/>
</dbReference>
<dbReference type="Proteomes" id="UP000077051">
    <property type="component" value="Unassembled WGS sequence"/>
</dbReference>
<evidence type="ECO:0000313" key="3">
    <source>
        <dbReference type="Proteomes" id="UP000077051"/>
    </source>
</evidence>
<dbReference type="PANTHER" id="PTHR22767">
    <property type="entry name" value="N-TERMINAL ACETYLTRANSFERASE-RELATED"/>
    <property type="match status" value="1"/>
</dbReference>
<dbReference type="PANTHER" id="PTHR22767:SF3">
    <property type="entry name" value="N-ALPHA-ACETYLTRANSFERASE 25, NATB AUXILIARY SUBUNIT"/>
    <property type="match status" value="1"/>
</dbReference>